<comment type="caution">
    <text evidence="2">The sequence shown here is derived from an EMBL/GenBank/DDBJ whole genome shotgun (WGS) entry which is preliminary data.</text>
</comment>
<protein>
    <submittedName>
        <fullName evidence="2">Uncharacterized protein</fullName>
    </submittedName>
</protein>
<evidence type="ECO:0000256" key="1">
    <source>
        <dbReference type="SAM" id="Phobius"/>
    </source>
</evidence>
<proteinExistence type="predicted"/>
<feature type="transmembrane region" description="Helical" evidence="1">
    <location>
        <begin position="12"/>
        <end position="30"/>
    </location>
</feature>
<dbReference type="AlphaFoldDB" id="A0A7J7LR98"/>
<keyword evidence="1" id="KW-0812">Transmembrane</keyword>
<sequence>MRFVSVISRLGYFGLLEYMMSLLSFSPIYLNSSAPHMIQKKPKEAVGVRRHFRRGMGE</sequence>
<dbReference type="Proteomes" id="UP000541444">
    <property type="component" value="Unassembled WGS sequence"/>
</dbReference>
<dbReference type="EMBL" id="JACGCM010002082">
    <property type="protein sequence ID" value="KAF6145181.1"/>
    <property type="molecule type" value="Genomic_DNA"/>
</dbReference>
<name>A0A7J7LR98_9MAGN</name>
<keyword evidence="1" id="KW-0472">Membrane</keyword>
<evidence type="ECO:0000313" key="3">
    <source>
        <dbReference type="Proteomes" id="UP000541444"/>
    </source>
</evidence>
<gene>
    <name evidence="2" type="ORF">GIB67_041376</name>
</gene>
<keyword evidence="1" id="KW-1133">Transmembrane helix</keyword>
<evidence type="ECO:0000313" key="2">
    <source>
        <dbReference type="EMBL" id="KAF6145181.1"/>
    </source>
</evidence>
<organism evidence="2 3">
    <name type="scientific">Kingdonia uniflora</name>
    <dbReference type="NCBI Taxonomy" id="39325"/>
    <lineage>
        <taxon>Eukaryota</taxon>
        <taxon>Viridiplantae</taxon>
        <taxon>Streptophyta</taxon>
        <taxon>Embryophyta</taxon>
        <taxon>Tracheophyta</taxon>
        <taxon>Spermatophyta</taxon>
        <taxon>Magnoliopsida</taxon>
        <taxon>Ranunculales</taxon>
        <taxon>Circaeasteraceae</taxon>
        <taxon>Kingdonia</taxon>
    </lineage>
</organism>
<keyword evidence="3" id="KW-1185">Reference proteome</keyword>
<reference evidence="2 3" key="1">
    <citation type="journal article" date="2020" name="IScience">
        <title>Genome Sequencing of the Endangered Kingdonia uniflora (Circaeasteraceae, Ranunculales) Reveals Potential Mechanisms of Evolutionary Specialization.</title>
        <authorList>
            <person name="Sun Y."/>
            <person name="Deng T."/>
            <person name="Zhang A."/>
            <person name="Moore M.J."/>
            <person name="Landis J.B."/>
            <person name="Lin N."/>
            <person name="Zhang H."/>
            <person name="Zhang X."/>
            <person name="Huang J."/>
            <person name="Zhang X."/>
            <person name="Sun H."/>
            <person name="Wang H."/>
        </authorList>
    </citation>
    <scope>NUCLEOTIDE SEQUENCE [LARGE SCALE GENOMIC DNA]</scope>
    <source>
        <strain evidence="2">TB1705</strain>
        <tissue evidence="2">Leaf</tissue>
    </source>
</reference>
<accession>A0A7J7LR98</accession>